<organism evidence="2 3">
    <name type="scientific">Eleusine coracana subsp. coracana</name>
    <dbReference type="NCBI Taxonomy" id="191504"/>
    <lineage>
        <taxon>Eukaryota</taxon>
        <taxon>Viridiplantae</taxon>
        <taxon>Streptophyta</taxon>
        <taxon>Embryophyta</taxon>
        <taxon>Tracheophyta</taxon>
        <taxon>Spermatophyta</taxon>
        <taxon>Magnoliopsida</taxon>
        <taxon>Liliopsida</taxon>
        <taxon>Poales</taxon>
        <taxon>Poaceae</taxon>
        <taxon>PACMAD clade</taxon>
        <taxon>Chloridoideae</taxon>
        <taxon>Cynodonteae</taxon>
        <taxon>Eleusininae</taxon>
        <taxon>Eleusine</taxon>
    </lineage>
</organism>
<evidence type="ECO:0008006" key="4">
    <source>
        <dbReference type="Google" id="ProtNLM"/>
    </source>
</evidence>
<proteinExistence type="predicted"/>
<evidence type="ECO:0000313" key="2">
    <source>
        <dbReference type="EMBL" id="GJN39109.1"/>
    </source>
</evidence>
<dbReference type="Proteomes" id="UP001054889">
    <property type="component" value="Unassembled WGS sequence"/>
</dbReference>
<protein>
    <recommendedName>
        <fullName evidence="4">Secreted protein</fullName>
    </recommendedName>
</protein>
<name>A0AAV5FW78_ELECO</name>
<reference evidence="2" key="2">
    <citation type="submission" date="2021-12" db="EMBL/GenBank/DDBJ databases">
        <title>Resequencing data analysis of finger millet.</title>
        <authorList>
            <person name="Hatakeyama M."/>
            <person name="Aluri S."/>
            <person name="Balachadran M.T."/>
            <person name="Sivarajan S.R."/>
            <person name="Poveda L."/>
            <person name="Shimizu-Inatsugi R."/>
            <person name="Schlapbach R."/>
            <person name="Sreeman S.M."/>
            <person name="Shimizu K.K."/>
        </authorList>
    </citation>
    <scope>NUCLEOTIDE SEQUENCE</scope>
</reference>
<accession>A0AAV5FW78</accession>
<evidence type="ECO:0000313" key="3">
    <source>
        <dbReference type="Proteomes" id="UP001054889"/>
    </source>
</evidence>
<comment type="caution">
    <text evidence="2">The sequence shown here is derived from an EMBL/GenBank/DDBJ whole genome shotgun (WGS) entry which is preliminary data.</text>
</comment>
<reference evidence="2" key="1">
    <citation type="journal article" date="2018" name="DNA Res.">
        <title>Multiple hybrid de novo genome assembly of finger millet, an orphan allotetraploid crop.</title>
        <authorList>
            <person name="Hatakeyama M."/>
            <person name="Aluri S."/>
            <person name="Balachadran M.T."/>
            <person name="Sivarajan S.R."/>
            <person name="Patrignani A."/>
            <person name="Gruter S."/>
            <person name="Poveda L."/>
            <person name="Shimizu-Inatsugi R."/>
            <person name="Baeten J."/>
            <person name="Francoijs K.J."/>
            <person name="Nataraja K.N."/>
            <person name="Reddy Y.A.N."/>
            <person name="Phadnis S."/>
            <person name="Ravikumar R.L."/>
            <person name="Schlapbach R."/>
            <person name="Sreeman S.M."/>
            <person name="Shimizu K.K."/>
        </authorList>
    </citation>
    <scope>NUCLEOTIDE SEQUENCE</scope>
</reference>
<keyword evidence="3" id="KW-1185">Reference proteome</keyword>
<dbReference type="EMBL" id="BQKI01000097">
    <property type="protein sequence ID" value="GJN39109.1"/>
    <property type="molecule type" value="Genomic_DNA"/>
</dbReference>
<gene>
    <name evidence="2" type="primary">gb28206</name>
    <name evidence="2" type="ORF">PR202_gb28206</name>
</gene>
<evidence type="ECO:0000256" key="1">
    <source>
        <dbReference type="SAM" id="MobiDB-lite"/>
    </source>
</evidence>
<feature type="region of interest" description="Disordered" evidence="1">
    <location>
        <begin position="66"/>
        <end position="90"/>
    </location>
</feature>
<sequence>MDVSSVDDVALLRTVRSLKSLITSGLLIFSAPTSASASPFSIATTVGMPGRRFVTCWVHRSPIFRKRQASSTSKSSPRELSMISSRCPWS</sequence>
<dbReference type="AlphaFoldDB" id="A0AAV5FW78"/>